<evidence type="ECO:0000313" key="1">
    <source>
        <dbReference type="EMBL" id="ARJ69823.1"/>
    </source>
</evidence>
<keyword evidence="2" id="KW-1185">Reference proteome</keyword>
<organism evidence="1 2">
    <name type="scientific">Paracoccus contaminans</name>
    <dbReference type="NCBI Taxonomy" id="1945662"/>
    <lineage>
        <taxon>Bacteria</taxon>
        <taxon>Pseudomonadati</taxon>
        <taxon>Pseudomonadota</taxon>
        <taxon>Alphaproteobacteria</taxon>
        <taxon>Rhodobacterales</taxon>
        <taxon>Paracoccaceae</taxon>
        <taxon>Paracoccus</taxon>
    </lineage>
</organism>
<evidence type="ECO:0000313" key="2">
    <source>
        <dbReference type="Proteomes" id="UP000193017"/>
    </source>
</evidence>
<dbReference type="STRING" id="1945662.B0A89_09515"/>
<sequence>MRDRSALLEDACAAMIAGDPLRCAAVLERFSASARRRALSEAECSACAAQLERLRILAQSACKGIESARAWLTTLTEITGGLDIYDRGGRQRVPTELSGKDRRF</sequence>
<name>A0A1W6CY77_9RHOB</name>
<dbReference type="Proteomes" id="UP000193017">
    <property type="component" value="Chromosome"/>
</dbReference>
<dbReference type="EMBL" id="CP020612">
    <property type="protein sequence ID" value="ARJ69823.1"/>
    <property type="molecule type" value="Genomic_DNA"/>
</dbReference>
<reference evidence="1 2" key="1">
    <citation type="submission" date="2017-03" db="EMBL/GenBank/DDBJ databases">
        <title>Genome sequence of Paracoccus contaminans isolated from a water microcosm.</title>
        <authorList>
            <person name="Aurass P."/>
            <person name="Karste S."/>
            <person name="Trost E."/>
            <person name="Glaeser S.P."/>
            <person name="Kaempfer P."/>
            <person name="Flieger A."/>
        </authorList>
    </citation>
    <scope>NUCLEOTIDE SEQUENCE [LARGE SCALE GENOMIC DNA]</scope>
    <source>
        <strain evidence="2">RKI 16-01929T\LMG 29738T\CCM 8701T\CIP 111112T</strain>
    </source>
</reference>
<accession>A0A1W6CY77</accession>
<dbReference type="KEGG" id="pcon:B0A89_09515"/>
<proteinExistence type="predicted"/>
<protein>
    <recommendedName>
        <fullName evidence="3">Flagellar protein FlgN</fullName>
    </recommendedName>
</protein>
<evidence type="ECO:0008006" key="3">
    <source>
        <dbReference type="Google" id="ProtNLM"/>
    </source>
</evidence>
<dbReference type="AlphaFoldDB" id="A0A1W6CY77"/>
<gene>
    <name evidence="1" type="ORF">B0A89_09515</name>
</gene>